<accession>A0A370P0Y4</accession>
<evidence type="ECO:0000256" key="6">
    <source>
        <dbReference type="ARBA" id="ARBA00039545"/>
    </source>
</evidence>
<dbReference type="Pfam" id="PF13193">
    <property type="entry name" value="AMP-binding_C"/>
    <property type="match status" value="1"/>
</dbReference>
<keyword evidence="11" id="KW-1185">Reference proteome</keyword>
<dbReference type="PANTHER" id="PTHR43767">
    <property type="entry name" value="LONG-CHAIN-FATTY-ACID--COA LIGASE"/>
    <property type="match status" value="1"/>
</dbReference>
<dbReference type="CDD" id="cd05936">
    <property type="entry name" value="FC-FACS_FadD_like"/>
    <property type="match status" value="1"/>
</dbReference>
<protein>
    <recommendedName>
        <fullName evidence="6">Long-chain-fatty-acid--CoA ligase</fullName>
        <ecNumber evidence="5">6.2.1.3</ecNumber>
    </recommendedName>
    <alternativeName>
        <fullName evidence="7">Long-chain acyl-CoA synthetase</fullName>
    </alternativeName>
</protein>
<dbReference type="EC" id="6.2.1.3" evidence="5"/>
<feature type="domain" description="AMP-dependent synthetase/ligase" evidence="8">
    <location>
        <begin position="37"/>
        <end position="401"/>
    </location>
</feature>
<reference evidence="11" key="1">
    <citation type="submission" date="2018-06" db="EMBL/GenBank/DDBJ databases">
        <authorList>
            <person name="Feng T."/>
            <person name="Jeon C.O."/>
        </authorList>
    </citation>
    <scope>NUCLEOTIDE SEQUENCE [LARGE SCALE GENOMIC DNA]</scope>
    <source>
        <strain evidence="11">S23</strain>
    </source>
</reference>
<comment type="pathway">
    <text evidence="2">Lipid metabolism; fatty acid beta-oxidation.</text>
</comment>
<evidence type="ECO:0000256" key="3">
    <source>
        <dbReference type="ARBA" id="ARBA00022598"/>
    </source>
</evidence>
<feature type="domain" description="AMP-binding enzyme C-terminal" evidence="9">
    <location>
        <begin position="452"/>
        <end position="531"/>
    </location>
</feature>
<evidence type="ECO:0000256" key="5">
    <source>
        <dbReference type="ARBA" id="ARBA00026121"/>
    </source>
</evidence>
<evidence type="ECO:0000313" key="11">
    <source>
        <dbReference type="Proteomes" id="UP000255165"/>
    </source>
</evidence>
<keyword evidence="3 10" id="KW-0436">Ligase</keyword>
<dbReference type="PANTHER" id="PTHR43767:SF8">
    <property type="entry name" value="LONG-CHAIN-FATTY-ACID--COA LIGASE"/>
    <property type="match status" value="1"/>
</dbReference>
<dbReference type="InterPro" id="IPR020845">
    <property type="entry name" value="AMP-binding_CS"/>
</dbReference>
<name>A0A370P0Y4_9BURK</name>
<proteinExistence type="predicted"/>
<dbReference type="SUPFAM" id="SSF56801">
    <property type="entry name" value="Acetyl-CoA synthetase-like"/>
    <property type="match status" value="1"/>
</dbReference>
<dbReference type="PROSITE" id="PS00455">
    <property type="entry name" value="AMP_BINDING"/>
    <property type="match status" value="1"/>
</dbReference>
<dbReference type="InterPro" id="IPR025110">
    <property type="entry name" value="AMP-bd_C"/>
</dbReference>
<dbReference type="EMBL" id="QKWJ01000004">
    <property type="protein sequence ID" value="RDK11428.1"/>
    <property type="molecule type" value="Genomic_DNA"/>
</dbReference>
<dbReference type="InterPro" id="IPR042099">
    <property type="entry name" value="ANL_N_sf"/>
</dbReference>
<dbReference type="Pfam" id="PF00501">
    <property type="entry name" value="AMP-binding"/>
    <property type="match status" value="1"/>
</dbReference>
<evidence type="ECO:0000256" key="1">
    <source>
        <dbReference type="ARBA" id="ARBA00004170"/>
    </source>
</evidence>
<dbReference type="Proteomes" id="UP000255165">
    <property type="component" value="Unassembled WGS sequence"/>
</dbReference>
<dbReference type="RefSeq" id="WP_115013723.1">
    <property type="nucleotide sequence ID" value="NZ_QKWJ01000004.1"/>
</dbReference>
<dbReference type="InterPro" id="IPR050237">
    <property type="entry name" value="ATP-dep_AMP-bd_enzyme"/>
</dbReference>
<evidence type="ECO:0000256" key="7">
    <source>
        <dbReference type="ARBA" id="ARBA00042773"/>
    </source>
</evidence>
<dbReference type="GO" id="GO:0016020">
    <property type="term" value="C:membrane"/>
    <property type="evidence" value="ECO:0007669"/>
    <property type="project" value="UniProtKB-SubCell"/>
</dbReference>
<dbReference type="Gene3D" id="3.30.300.30">
    <property type="match status" value="1"/>
</dbReference>
<dbReference type="InterPro" id="IPR045851">
    <property type="entry name" value="AMP-bd_C_sf"/>
</dbReference>
<evidence type="ECO:0000259" key="8">
    <source>
        <dbReference type="Pfam" id="PF00501"/>
    </source>
</evidence>
<dbReference type="AlphaFoldDB" id="A0A370P0Y4"/>
<dbReference type="GO" id="GO:0004467">
    <property type="term" value="F:long-chain fatty acid-CoA ligase activity"/>
    <property type="evidence" value="ECO:0007669"/>
    <property type="project" value="UniProtKB-EC"/>
</dbReference>
<evidence type="ECO:0000256" key="4">
    <source>
        <dbReference type="ARBA" id="ARBA00023136"/>
    </source>
</evidence>
<evidence type="ECO:0000256" key="2">
    <source>
        <dbReference type="ARBA" id="ARBA00005005"/>
    </source>
</evidence>
<gene>
    <name evidence="10" type="ORF">DN412_05915</name>
</gene>
<organism evidence="10 11">
    <name type="scientific">Cupriavidus lacunae</name>
    <dbReference type="NCBI Taxonomy" id="2666307"/>
    <lineage>
        <taxon>Bacteria</taxon>
        <taxon>Pseudomonadati</taxon>
        <taxon>Pseudomonadota</taxon>
        <taxon>Betaproteobacteria</taxon>
        <taxon>Burkholderiales</taxon>
        <taxon>Burkholderiaceae</taxon>
        <taxon>Cupriavidus</taxon>
    </lineage>
</organism>
<comment type="caution">
    <text evidence="10">The sequence shown here is derived from an EMBL/GenBank/DDBJ whole genome shotgun (WGS) entry which is preliminary data.</text>
</comment>
<evidence type="ECO:0000313" key="10">
    <source>
        <dbReference type="EMBL" id="RDK11428.1"/>
    </source>
</evidence>
<evidence type="ECO:0000259" key="9">
    <source>
        <dbReference type="Pfam" id="PF13193"/>
    </source>
</evidence>
<comment type="subcellular location">
    <subcellularLocation>
        <location evidence="1">Membrane</location>
        <topology evidence="1">Peripheral membrane protein</topology>
    </subcellularLocation>
</comment>
<dbReference type="Gene3D" id="3.40.50.12780">
    <property type="entry name" value="N-terminal domain of ligase-like"/>
    <property type="match status" value="1"/>
</dbReference>
<keyword evidence="4" id="KW-0472">Membrane</keyword>
<sequence>MPEDRPWYRSYPEYVPRVIDPDAQPDIVARLADSFHAYAARTVASCQGETLSFAGLDRQSRAFAAWLQHRGLRRGERVAVLLPNCLPYLIAMAGILRAGLVVVPVNPLYTPREVEYQLQDSGAACLVLGESLLPALEDLLPRTAVRQIVQSAALAAGADRAAPAAPAARSSFLAALDEGEGLPLGPVSVAPTDMAFLQYTGGTTGVAKGAMLTHRSVSASLAQLRAWMDPVLAGANVSLVTPLPLYHVYPMAIALLCIACGVENRLIPNPRDMDTVIAELRRRPFEVLIGVNTLFNAMVAHPELPTLDFSRTRLVTGAGASVQNAVASRWAAAGAPPITEGYGLTETSPSATFNPPGRNGSIGMPVPSTDVLIADDDGNPLPTGTPGELLIKGPQLFAGYWGKEEETRKAFSADGWFRTGDIVTMDEHGLMTIVDRKKDMILVSGFNVYPNEIEAVVAQLEDVHECACIGVPDERSGEAPHLFVVPRGIASDDPEVLKQRIHAHCLAQLARYKLPRHITLVPVLPKSAVGKVLRRELSGMR</sequence>
<dbReference type="InterPro" id="IPR000873">
    <property type="entry name" value="AMP-dep_synth/lig_dom"/>
</dbReference>